<feature type="domain" description="Xylanolytic transcriptional activator regulatory" evidence="4">
    <location>
        <begin position="165"/>
        <end position="238"/>
    </location>
</feature>
<dbReference type="InterPro" id="IPR051127">
    <property type="entry name" value="Fungal_SecMet_Regulators"/>
</dbReference>
<dbReference type="GO" id="GO:0006351">
    <property type="term" value="P:DNA-templated transcription"/>
    <property type="evidence" value="ECO:0007669"/>
    <property type="project" value="InterPro"/>
</dbReference>
<dbReference type="SMART" id="SM00906">
    <property type="entry name" value="Fungal_trans"/>
    <property type="match status" value="1"/>
</dbReference>
<dbReference type="EMBL" id="MTQA01000527">
    <property type="protein sequence ID" value="PNP56880.1"/>
    <property type="molecule type" value="Genomic_DNA"/>
</dbReference>
<protein>
    <recommendedName>
        <fullName evidence="4">Xylanolytic transcriptional activator regulatory domain-containing protein</fullName>
    </recommendedName>
</protein>
<keyword evidence="6" id="KW-1185">Reference proteome</keyword>
<dbReference type="STRING" id="42673.A0A2K0UGG6"/>
<organism evidence="5 6">
    <name type="scientific">Gibberella nygamai</name>
    <name type="common">Bean root rot disease fungus</name>
    <name type="synonym">Fusarium nygamai</name>
    <dbReference type="NCBI Taxonomy" id="42673"/>
    <lineage>
        <taxon>Eukaryota</taxon>
        <taxon>Fungi</taxon>
        <taxon>Dikarya</taxon>
        <taxon>Ascomycota</taxon>
        <taxon>Pezizomycotina</taxon>
        <taxon>Sordariomycetes</taxon>
        <taxon>Hypocreomycetidae</taxon>
        <taxon>Hypocreales</taxon>
        <taxon>Nectriaceae</taxon>
        <taxon>Fusarium</taxon>
        <taxon>Fusarium fujikuroi species complex</taxon>
    </lineage>
</organism>
<sequence>MGNSSSTYIANRLNPTAETLAWHKYPHYEDTSWLRRPICLDVPPLPPFDIACRLYRAQHAYIGTIFSFLTDSAFEERLKHVYSRVPDPDDQEECLIYCQVLLVFAFGQMYSINQWVGKEGPPGFGYFKHALALLPNVYEDGSILFIEVLSYAAYYMQTINRRDAAYLMIGVALRMAITLGLHQEVSERDIDSEMQEHRRRVWWSTYSMERLLCVASGHPISVQDEDIDLLLPIPRIGEDDHVATVLTAYTELSRIQGVIGEKIYRKKQKSGHDLSACVQHIMKQLSDWFDRLPEAVRLNPPDKAHQEPNRETVSTYLHYYYCINMTARPILLYVVQRKRPQENQQPDVARW</sequence>
<keyword evidence="3" id="KW-0539">Nucleus</keyword>
<keyword evidence="2" id="KW-0804">Transcription</keyword>
<reference evidence="5 6" key="1">
    <citation type="submission" date="2017-06" db="EMBL/GenBank/DDBJ databases">
        <title>Genome of Fusarium nygamai isolate CS10214.</title>
        <authorList>
            <person name="Gardiner D.M."/>
            <person name="Obanor F."/>
            <person name="Kazan K."/>
        </authorList>
    </citation>
    <scope>NUCLEOTIDE SEQUENCE [LARGE SCALE GENOMIC DNA]</scope>
    <source>
        <strain evidence="5 6">CS10214</strain>
    </source>
</reference>
<dbReference type="PANTHER" id="PTHR47424">
    <property type="entry name" value="REGULATORY PROTEIN GAL4"/>
    <property type="match status" value="1"/>
</dbReference>
<dbReference type="OrthoDB" id="3266505at2759"/>
<dbReference type="CDD" id="cd12148">
    <property type="entry name" value="fungal_TF_MHR"/>
    <property type="match status" value="1"/>
</dbReference>
<evidence type="ECO:0000313" key="5">
    <source>
        <dbReference type="EMBL" id="PNP56880.1"/>
    </source>
</evidence>
<dbReference type="InterPro" id="IPR007219">
    <property type="entry name" value="XnlR_reg_dom"/>
</dbReference>
<gene>
    <name evidence="5" type="ORF">FNYG_15314</name>
</gene>
<name>A0A2K0UGG6_GIBNY</name>
<evidence type="ECO:0000313" key="6">
    <source>
        <dbReference type="Proteomes" id="UP000236664"/>
    </source>
</evidence>
<evidence type="ECO:0000256" key="2">
    <source>
        <dbReference type="ARBA" id="ARBA00023163"/>
    </source>
</evidence>
<keyword evidence="1" id="KW-0805">Transcription regulation</keyword>
<dbReference type="Proteomes" id="UP000236664">
    <property type="component" value="Unassembled WGS sequence"/>
</dbReference>
<accession>A0A2K0UGG6</accession>
<dbReference type="GO" id="GO:0003677">
    <property type="term" value="F:DNA binding"/>
    <property type="evidence" value="ECO:0007669"/>
    <property type="project" value="InterPro"/>
</dbReference>
<evidence type="ECO:0000259" key="4">
    <source>
        <dbReference type="SMART" id="SM00906"/>
    </source>
</evidence>
<dbReference type="AlphaFoldDB" id="A0A2K0UGG6"/>
<dbReference type="Pfam" id="PF04082">
    <property type="entry name" value="Fungal_trans"/>
    <property type="match status" value="1"/>
</dbReference>
<proteinExistence type="predicted"/>
<dbReference type="PANTHER" id="PTHR47424:SF6">
    <property type="entry name" value="PROLINE UTILIZATION TRANS-ACTIVATOR"/>
    <property type="match status" value="1"/>
</dbReference>
<comment type="caution">
    <text evidence="5">The sequence shown here is derived from an EMBL/GenBank/DDBJ whole genome shotgun (WGS) entry which is preliminary data.</text>
</comment>
<evidence type="ECO:0000256" key="3">
    <source>
        <dbReference type="ARBA" id="ARBA00023242"/>
    </source>
</evidence>
<dbReference type="GO" id="GO:0008270">
    <property type="term" value="F:zinc ion binding"/>
    <property type="evidence" value="ECO:0007669"/>
    <property type="project" value="InterPro"/>
</dbReference>
<evidence type="ECO:0000256" key="1">
    <source>
        <dbReference type="ARBA" id="ARBA00023015"/>
    </source>
</evidence>